<evidence type="ECO:0000313" key="3">
    <source>
        <dbReference type="Proteomes" id="UP000014012"/>
    </source>
</evidence>
<keyword evidence="1" id="KW-0472">Membrane</keyword>
<name>R8ARS9_PLESH</name>
<organism evidence="2 3">
    <name type="scientific">Plesiomonas shigelloides 302-73</name>
    <dbReference type="NCBI Taxonomy" id="1315976"/>
    <lineage>
        <taxon>Bacteria</taxon>
        <taxon>Pseudomonadati</taxon>
        <taxon>Pseudomonadota</taxon>
        <taxon>Gammaproteobacteria</taxon>
        <taxon>Enterobacterales</taxon>
        <taxon>Enterobacteriaceae</taxon>
        <taxon>Plesiomonas</taxon>
    </lineage>
</organism>
<dbReference type="EMBL" id="AQQO01000047">
    <property type="protein sequence ID" value="EON89023.1"/>
    <property type="molecule type" value="Genomic_DNA"/>
</dbReference>
<dbReference type="AlphaFoldDB" id="R8ARS9"/>
<proteinExistence type="predicted"/>
<keyword evidence="1" id="KW-1133">Transmembrane helix</keyword>
<evidence type="ECO:0000313" key="2">
    <source>
        <dbReference type="EMBL" id="EON89023.1"/>
    </source>
</evidence>
<dbReference type="Proteomes" id="UP000014012">
    <property type="component" value="Unassembled WGS sequence"/>
</dbReference>
<comment type="caution">
    <text evidence="2">The sequence shown here is derived from an EMBL/GenBank/DDBJ whole genome shotgun (WGS) entry which is preliminary data.</text>
</comment>
<dbReference type="PATRIC" id="fig|1315976.3.peg.1526"/>
<keyword evidence="1" id="KW-0812">Transmembrane</keyword>
<accession>R8ARS9</accession>
<keyword evidence="3" id="KW-1185">Reference proteome</keyword>
<evidence type="ECO:0000256" key="1">
    <source>
        <dbReference type="SAM" id="Phobius"/>
    </source>
</evidence>
<gene>
    <name evidence="2" type="ORF">PLESHI_07745</name>
</gene>
<feature type="transmembrane region" description="Helical" evidence="1">
    <location>
        <begin position="51"/>
        <end position="74"/>
    </location>
</feature>
<protein>
    <submittedName>
        <fullName evidence="2">Uncharacterized protein</fullName>
    </submittedName>
</protein>
<dbReference type="HOGENOM" id="CLU_896754_0_0_6"/>
<reference evidence="2 3" key="1">
    <citation type="journal article" date="2013" name="Genome Announc.">
        <title>Genome Sequence of Plesiomonas shigelloides Strain 302-73 (Serotype O1).</title>
        <authorList>
            <person name="Pique N."/>
            <person name="Aquilini E."/>
            <person name="Alioto T."/>
            <person name="Minana-Galbis D."/>
            <person name="Tomas J.M."/>
        </authorList>
    </citation>
    <scope>NUCLEOTIDE SEQUENCE [LARGE SCALE GENOMIC DNA]</scope>
    <source>
        <strain evidence="2 3">302-73</strain>
    </source>
</reference>
<sequence length="310" mass="35926">MFFAMVFWGVPWRSGVGMSHGQGWVGVWAGNYQEVWIGPGQWRMEFSWMNLFGAVLLLGMGPGFALYMTVKLIWEHQQQLHRVLPFRFHRQRREVMLSRWDKRAKKTEVRIFPWEEMCAMVGEGSAVSTSGVMTMATLFFGINSDERPGHFWSGINVGTLSKEIGASEWEMIRRYMDEGPEALDEPAPITFNGMIDEFCRERKIPRSAFSPLRRLWWEMNGTRLGILRLNIQSRVQKRFAERYFSAHPEFAAWSEPLPPEQWAKPSARLVRCNQLLAEQYAKGRTIFTVGDVRELLGEFISDEAAQALDY</sequence>